<reference evidence="1 2" key="1">
    <citation type="submission" date="2020-04" db="EMBL/GenBank/DDBJ databases">
        <title>Plant Genome Project.</title>
        <authorList>
            <person name="Zhang R.-G."/>
        </authorList>
    </citation>
    <scope>NUCLEOTIDE SEQUENCE [LARGE SCALE GENOMIC DNA]</scope>
    <source>
        <strain evidence="1">YNK0</strain>
        <tissue evidence="1">Leaf</tissue>
    </source>
</reference>
<proteinExistence type="predicted"/>
<evidence type="ECO:0000313" key="2">
    <source>
        <dbReference type="Proteomes" id="UP000655225"/>
    </source>
</evidence>
<protein>
    <submittedName>
        <fullName evidence="1">Uncharacterized protein</fullName>
    </submittedName>
</protein>
<dbReference type="EMBL" id="JABCRI010000817">
    <property type="protein sequence ID" value="KAF8369380.1"/>
    <property type="molecule type" value="Genomic_DNA"/>
</dbReference>
<evidence type="ECO:0000313" key="1">
    <source>
        <dbReference type="EMBL" id="KAF8369380.1"/>
    </source>
</evidence>
<gene>
    <name evidence="1" type="ORF">HHK36_032605</name>
</gene>
<organism evidence="1 2">
    <name type="scientific">Tetracentron sinense</name>
    <name type="common">Spur-leaf</name>
    <dbReference type="NCBI Taxonomy" id="13715"/>
    <lineage>
        <taxon>Eukaryota</taxon>
        <taxon>Viridiplantae</taxon>
        <taxon>Streptophyta</taxon>
        <taxon>Embryophyta</taxon>
        <taxon>Tracheophyta</taxon>
        <taxon>Spermatophyta</taxon>
        <taxon>Magnoliopsida</taxon>
        <taxon>Trochodendrales</taxon>
        <taxon>Trochodendraceae</taxon>
        <taxon>Tetracentron</taxon>
    </lineage>
</organism>
<dbReference type="Proteomes" id="UP000655225">
    <property type="component" value="Unassembled WGS sequence"/>
</dbReference>
<sequence>MPISSEFTRTSEEEQLAIQATVIRIRIYLRRPQRSPPSSSFPSSSTTVIRRNRQLKWMVSRTIARKKILVQSNEASESILSSVLVFFSLFLLNGRENQGFERNGGRVCFSGKSRRNLRPSGLAGERGNVEGEITLFGSHGKHFFFLFSDFWNSTVSVSFPFRLLLLF</sequence>
<accession>A0A834Y8V6</accession>
<dbReference type="AlphaFoldDB" id="A0A834Y8V6"/>
<keyword evidence="2" id="KW-1185">Reference proteome</keyword>
<comment type="caution">
    <text evidence="1">The sequence shown here is derived from an EMBL/GenBank/DDBJ whole genome shotgun (WGS) entry which is preliminary data.</text>
</comment>
<name>A0A834Y8V6_TETSI</name>